<reference evidence="9 10" key="1">
    <citation type="submission" date="2015-09" db="EMBL/GenBank/DDBJ databases">
        <authorList>
            <consortium name="Pathogen Informatics"/>
        </authorList>
    </citation>
    <scope>NUCLEOTIDE SEQUENCE [LARGE SCALE GENOMIC DNA]</scope>
    <source>
        <strain evidence="7 9">2789STDY5608838</strain>
        <strain evidence="8 10">2789STDY5834861</strain>
    </source>
</reference>
<comment type="similarity">
    <text evidence="1 6">Belongs to the XseB family.</text>
</comment>
<dbReference type="EMBL" id="CYZP01000003">
    <property type="protein sequence ID" value="CUN56483.1"/>
    <property type="molecule type" value="Genomic_DNA"/>
</dbReference>
<evidence type="ECO:0000313" key="8">
    <source>
        <dbReference type="EMBL" id="CUN56483.1"/>
    </source>
</evidence>
<dbReference type="Gene3D" id="1.10.287.1040">
    <property type="entry name" value="Exonuclease VII, small subunit"/>
    <property type="match status" value="1"/>
</dbReference>
<dbReference type="Proteomes" id="UP000095447">
    <property type="component" value="Unassembled WGS sequence"/>
</dbReference>
<keyword evidence="4 6" id="KW-0378">Hydrolase</keyword>
<evidence type="ECO:0000256" key="2">
    <source>
        <dbReference type="ARBA" id="ARBA00022490"/>
    </source>
</evidence>
<dbReference type="InterPro" id="IPR037004">
    <property type="entry name" value="Exonuc_VII_ssu_sf"/>
</dbReference>
<name>A0A173WNS4_9FIRM</name>
<sequence>MAKKENCEQLQEEKSLEEMFAELDLLAEKLENRDTSLEDSFILYRQGMELLKLCSGKLDTVEKKMLQLNEDGTFSEFSR</sequence>
<keyword evidence="2 6" id="KW-0963">Cytoplasm</keyword>
<evidence type="ECO:0000313" key="10">
    <source>
        <dbReference type="Proteomes" id="UP000095645"/>
    </source>
</evidence>
<dbReference type="RefSeq" id="WP_008704094.1">
    <property type="nucleotide sequence ID" value="NZ_CYZA01000001.1"/>
</dbReference>
<dbReference type="SUPFAM" id="SSF116842">
    <property type="entry name" value="XseB-like"/>
    <property type="match status" value="1"/>
</dbReference>
<dbReference type="NCBIfam" id="TIGR01280">
    <property type="entry name" value="xseB"/>
    <property type="match status" value="1"/>
</dbReference>
<dbReference type="InterPro" id="IPR003761">
    <property type="entry name" value="Exonuc_VII_S"/>
</dbReference>
<evidence type="ECO:0000256" key="3">
    <source>
        <dbReference type="ARBA" id="ARBA00022722"/>
    </source>
</evidence>
<dbReference type="GO" id="GO:0005829">
    <property type="term" value="C:cytosol"/>
    <property type="evidence" value="ECO:0007669"/>
    <property type="project" value="TreeGrafter"/>
</dbReference>
<evidence type="ECO:0000313" key="9">
    <source>
        <dbReference type="Proteomes" id="UP000095447"/>
    </source>
</evidence>
<gene>
    <name evidence="6" type="primary">xseB</name>
    <name evidence="7" type="ORF">ERS852395_00248</name>
    <name evidence="8" type="ORF">ERS852476_00482</name>
</gene>
<dbReference type="Pfam" id="PF02609">
    <property type="entry name" value="Exonuc_VII_S"/>
    <property type="match status" value="1"/>
</dbReference>
<comment type="function">
    <text evidence="6">Bidirectionally degrades single-stranded DNA into large acid-insoluble oligonucleotides, which are then degraded further into small acid-soluble oligonucleotides.</text>
</comment>
<keyword evidence="3 6" id="KW-0540">Nuclease</keyword>
<dbReference type="HAMAP" id="MF_00337">
    <property type="entry name" value="Exonuc_7_S"/>
    <property type="match status" value="1"/>
</dbReference>
<comment type="catalytic activity">
    <reaction evidence="6">
        <text>Exonucleolytic cleavage in either 5'- to 3'- or 3'- to 5'-direction to yield nucleoside 5'-phosphates.</text>
        <dbReference type="EC" id="3.1.11.6"/>
    </reaction>
</comment>
<comment type="subunit">
    <text evidence="6">Heterooligomer composed of large and small subunits.</text>
</comment>
<keyword evidence="5 6" id="KW-0269">Exonuclease</keyword>
<dbReference type="PANTHER" id="PTHR34137">
    <property type="entry name" value="EXODEOXYRIBONUCLEASE 7 SMALL SUBUNIT"/>
    <property type="match status" value="1"/>
</dbReference>
<proteinExistence type="inferred from homology"/>
<dbReference type="GO" id="GO:0008855">
    <property type="term" value="F:exodeoxyribonuclease VII activity"/>
    <property type="evidence" value="ECO:0007669"/>
    <property type="project" value="UniProtKB-UniRule"/>
</dbReference>
<dbReference type="GO" id="GO:0009318">
    <property type="term" value="C:exodeoxyribonuclease VII complex"/>
    <property type="evidence" value="ECO:0007669"/>
    <property type="project" value="UniProtKB-UniRule"/>
</dbReference>
<dbReference type="AlphaFoldDB" id="A0A173WNS4"/>
<dbReference type="GO" id="GO:0006308">
    <property type="term" value="P:DNA catabolic process"/>
    <property type="evidence" value="ECO:0007669"/>
    <property type="project" value="UniProtKB-UniRule"/>
</dbReference>
<accession>A0A173WNS4</accession>
<evidence type="ECO:0000313" key="7">
    <source>
        <dbReference type="EMBL" id="CUN41209.1"/>
    </source>
</evidence>
<dbReference type="EMBL" id="CYZA01000001">
    <property type="protein sequence ID" value="CUN41209.1"/>
    <property type="molecule type" value="Genomic_DNA"/>
</dbReference>
<evidence type="ECO:0000256" key="4">
    <source>
        <dbReference type="ARBA" id="ARBA00022801"/>
    </source>
</evidence>
<dbReference type="EC" id="3.1.11.6" evidence="6"/>
<evidence type="ECO:0000256" key="5">
    <source>
        <dbReference type="ARBA" id="ARBA00022839"/>
    </source>
</evidence>
<evidence type="ECO:0000256" key="6">
    <source>
        <dbReference type="HAMAP-Rule" id="MF_00337"/>
    </source>
</evidence>
<comment type="subcellular location">
    <subcellularLocation>
        <location evidence="6">Cytoplasm</location>
    </subcellularLocation>
</comment>
<dbReference type="Proteomes" id="UP000095645">
    <property type="component" value="Unassembled WGS sequence"/>
</dbReference>
<protein>
    <recommendedName>
        <fullName evidence="6">Exodeoxyribonuclease 7 small subunit</fullName>
        <ecNumber evidence="6">3.1.11.6</ecNumber>
    </recommendedName>
    <alternativeName>
        <fullName evidence="6">Exodeoxyribonuclease VII small subunit</fullName>
        <shortName evidence="6">Exonuclease VII small subunit</shortName>
    </alternativeName>
</protein>
<organism evidence="7 9">
    <name type="scientific">Blautia obeum</name>
    <dbReference type="NCBI Taxonomy" id="40520"/>
    <lineage>
        <taxon>Bacteria</taxon>
        <taxon>Bacillati</taxon>
        <taxon>Bacillota</taxon>
        <taxon>Clostridia</taxon>
        <taxon>Lachnospirales</taxon>
        <taxon>Lachnospiraceae</taxon>
        <taxon>Blautia</taxon>
    </lineage>
</organism>
<evidence type="ECO:0000256" key="1">
    <source>
        <dbReference type="ARBA" id="ARBA00009998"/>
    </source>
</evidence>
<dbReference type="PANTHER" id="PTHR34137:SF1">
    <property type="entry name" value="EXODEOXYRIBONUCLEASE 7 SMALL SUBUNIT"/>
    <property type="match status" value="1"/>
</dbReference>